<keyword evidence="1" id="KW-0210">Decarboxylase</keyword>
<dbReference type="PANTHER" id="PTHR10067">
    <property type="entry name" value="PHOSPHATIDYLSERINE DECARBOXYLASE"/>
    <property type="match status" value="1"/>
</dbReference>
<evidence type="ECO:0008006" key="5">
    <source>
        <dbReference type="Google" id="ProtNLM"/>
    </source>
</evidence>
<evidence type="ECO:0000256" key="1">
    <source>
        <dbReference type="ARBA" id="ARBA00022793"/>
    </source>
</evidence>
<dbReference type="GeneID" id="28979647"/>
<sequence length="288" mass="32459">RSTDDTHLQHMPLSTRIGMRLLFHGLDHGRFVNSRRTEQVRRPSLTSRAGRKFDDPTHACERITAFIRTYNIDCTQLREPDLRNYPTMNSFFTRRLERGARPPASPRDPTVVSSAADCRLTVFSSVADAKRFWIKGKHFTLPALLQDSALAGQLHNGAVAIFRLAVEDYHRFHMPVDAVVGESRSISGTYFTVNSMVVRDKHFDVFTENKRDVTTLHARHPLTGAALPVAYVQVGALLVASIRRTAREGKTLQRSNELGYFAYGGSTVVCVFPQGSVEWDEDLVRNSE</sequence>
<feature type="non-terminal residue" evidence="3">
    <location>
        <position position="1"/>
    </location>
</feature>
<dbReference type="EMBL" id="KQ474083">
    <property type="protein sequence ID" value="KPV73413.1"/>
    <property type="molecule type" value="Genomic_DNA"/>
</dbReference>
<organism evidence="3 4">
    <name type="scientific">Rhodotorula graminis (strain WP1)</name>
    <dbReference type="NCBI Taxonomy" id="578459"/>
    <lineage>
        <taxon>Eukaryota</taxon>
        <taxon>Fungi</taxon>
        <taxon>Dikarya</taxon>
        <taxon>Basidiomycota</taxon>
        <taxon>Pucciniomycotina</taxon>
        <taxon>Microbotryomycetes</taxon>
        <taxon>Sporidiobolales</taxon>
        <taxon>Sporidiobolaceae</taxon>
        <taxon>Rhodotorula</taxon>
    </lineage>
</organism>
<dbReference type="STRING" id="578459.A0A0N8PZV9"/>
<feature type="non-terminal residue" evidence="3">
    <location>
        <position position="288"/>
    </location>
</feature>
<evidence type="ECO:0000256" key="2">
    <source>
        <dbReference type="ARBA" id="ARBA00023239"/>
    </source>
</evidence>
<evidence type="ECO:0000313" key="3">
    <source>
        <dbReference type="EMBL" id="KPV73413.1"/>
    </source>
</evidence>
<dbReference type="OrthoDB" id="5973539at2759"/>
<name>A0A0N8PZV9_RHOGW</name>
<proteinExistence type="predicted"/>
<dbReference type="AlphaFoldDB" id="A0A0N8PZV9"/>
<dbReference type="InterPro" id="IPR003817">
    <property type="entry name" value="PS_Dcarbxylase"/>
</dbReference>
<dbReference type="Pfam" id="PF02666">
    <property type="entry name" value="PS_Dcarbxylase"/>
    <property type="match status" value="1"/>
</dbReference>
<dbReference type="OMA" id="DYHRYHT"/>
<reference evidence="3 4" key="1">
    <citation type="journal article" date="2015" name="Front. Microbiol.">
        <title>Genome sequence of the plant growth promoting endophytic yeast Rhodotorula graminis WP1.</title>
        <authorList>
            <person name="Firrincieli A."/>
            <person name="Otillar R."/>
            <person name="Salamov A."/>
            <person name="Schmutz J."/>
            <person name="Khan Z."/>
            <person name="Redman R.S."/>
            <person name="Fleck N.D."/>
            <person name="Lindquist E."/>
            <person name="Grigoriev I.V."/>
            <person name="Doty S.L."/>
        </authorList>
    </citation>
    <scope>NUCLEOTIDE SEQUENCE [LARGE SCALE GENOMIC DNA]</scope>
    <source>
        <strain evidence="3 4">WP1</strain>
    </source>
</reference>
<keyword evidence="2" id="KW-0456">Lyase</keyword>
<dbReference type="PANTHER" id="PTHR10067:SF17">
    <property type="entry name" value="PHOSPHATIDYLSERINE DECARBOXYLASE PROENZYME 2"/>
    <property type="match status" value="1"/>
</dbReference>
<gene>
    <name evidence="3" type="ORF">RHOBADRAFT_7792</name>
</gene>
<dbReference type="RefSeq" id="XP_018269462.1">
    <property type="nucleotide sequence ID" value="XM_018419201.1"/>
</dbReference>
<dbReference type="GO" id="GO:0008654">
    <property type="term" value="P:phospholipid biosynthetic process"/>
    <property type="evidence" value="ECO:0007669"/>
    <property type="project" value="InterPro"/>
</dbReference>
<evidence type="ECO:0000313" key="4">
    <source>
        <dbReference type="Proteomes" id="UP000053890"/>
    </source>
</evidence>
<dbReference type="Proteomes" id="UP000053890">
    <property type="component" value="Unassembled WGS sequence"/>
</dbReference>
<accession>A0A0N8PZV9</accession>
<protein>
    <recommendedName>
        <fullName evidence="5">Phosphatidylserine decarboxylase</fullName>
    </recommendedName>
</protein>
<dbReference type="GO" id="GO:0004609">
    <property type="term" value="F:phosphatidylserine decarboxylase activity"/>
    <property type="evidence" value="ECO:0007669"/>
    <property type="project" value="InterPro"/>
</dbReference>
<keyword evidence="4" id="KW-1185">Reference proteome</keyword>